<dbReference type="AlphaFoldDB" id="A0ABD0VR23"/>
<organism evidence="2 3">
    <name type="scientific">Dendrobium thyrsiflorum</name>
    <name type="common">Pinecone-like raceme dendrobium</name>
    <name type="synonym">Orchid</name>
    <dbReference type="NCBI Taxonomy" id="117978"/>
    <lineage>
        <taxon>Eukaryota</taxon>
        <taxon>Viridiplantae</taxon>
        <taxon>Streptophyta</taxon>
        <taxon>Embryophyta</taxon>
        <taxon>Tracheophyta</taxon>
        <taxon>Spermatophyta</taxon>
        <taxon>Magnoliopsida</taxon>
        <taxon>Liliopsida</taxon>
        <taxon>Asparagales</taxon>
        <taxon>Orchidaceae</taxon>
        <taxon>Epidendroideae</taxon>
        <taxon>Malaxideae</taxon>
        <taxon>Dendrobiinae</taxon>
        <taxon>Dendrobium</taxon>
    </lineage>
</organism>
<dbReference type="Proteomes" id="UP001552299">
    <property type="component" value="Unassembled WGS sequence"/>
</dbReference>
<evidence type="ECO:0000256" key="1">
    <source>
        <dbReference type="SAM" id="MobiDB-lite"/>
    </source>
</evidence>
<sequence>MLNDLEENAADGGGSDDEPDQDPMIPSSRAIMVPGLLSQRRVLGVLDLDRHLEVCPTVLVTIAARSSISGLVDTFCMLVQKLQIRWHGITLQRPMRRQRHYRSAINVHDILRRNAKFWRSFALPRPIDVRAMDHPSSIASAATSINRWTVAYTGDFIDACGGYPYVLQQVNVTYKYNVRIQPLTKEKKLAKEKNAFQCEDIFQSTKNNKEKKPNENRNINKLKYPYSCKPSSLPLILVRLERPPYRQHTQPKGAPSKPHRSLTVAPAIYNGEISDGEKAFQTISLALHFP</sequence>
<accession>A0ABD0VR23</accession>
<reference evidence="2 3" key="1">
    <citation type="journal article" date="2024" name="Plant Biotechnol. J.">
        <title>Dendrobium thyrsiflorum genome and its molecular insights into genes involved in important horticultural traits.</title>
        <authorList>
            <person name="Chen B."/>
            <person name="Wang J.Y."/>
            <person name="Zheng P.J."/>
            <person name="Li K.L."/>
            <person name="Liang Y.M."/>
            <person name="Chen X.F."/>
            <person name="Zhang C."/>
            <person name="Zhao X."/>
            <person name="He X."/>
            <person name="Zhang G.Q."/>
            <person name="Liu Z.J."/>
            <person name="Xu Q."/>
        </authorList>
    </citation>
    <scope>NUCLEOTIDE SEQUENCE [LARGE SCALE GENOMIC DNA]</scope>
    <source>
        <strain evidence="2">GZMU011</strain>
    </source>
</reference>
<keyword evidence="3" id="KW-1185">Reference proteome</keyword>
<feature type="compositionally biased region" description="Acidic residues" evidence="1">
    <location>
        <begin position="1"/>
        <end position="21"/>
    </location>
</feature>
<evidence type="ECO:0000313" key="2">
    <source>
        <dbReference type="EMBL" id="KAL0927078.1"/>
    </source>
</evidence>
<name>A0ABD0VR23_DENTH</name>
<evidence type="ECO:0000313" key="3">
    <source>
        <dbReference type="Proteomes" id="UP001552299"/>
    </source>
</evidence>
<dbReference type="EMBL" id="JANQDX010000002">
    <property type="protein sequence ID" value="KAL0927078.1"/>
    <property type="molecule type" value="Genomic_DNA"/>
</dbReference>
<feature type="region of interest" description="Disordered" evidence="1">
    <location>
        <begin position="1"/>
        <end position="25"/>
    </location>
</feature>
<comment type="caution">
    <text evidence="2">The sequence shown here is derived from an EMBL/GenBank/DDBJ whole genome shotgun (WGS) entry which is preliminary data.</text>
</comment>
<protein>
    <submittedName>
        <fullName evidence="2">Uncharacterized protein</fullName>
    </submittedName>
</protein>
<proteinExistence type="predicted"/>
<gene>
    <name evidence="2" type="ORF">M5K25_001234</name>
</gene>